<feature type="domain" description="Saccharopine dehydrogenase NADP binding" evidence="1">
    <location>
        <begin position="5"/>
        <end position="110"/>
    </location>
</feature>
<dbReference type="OrthoDB" id="10268090at2759"/>
<dbReference type="InterPro" id="IPR002347">
    <property type="entry name" value="SDR_fam"/>
</dbReference>
<dbReference type="EMBL" id="PXOA01000288">
    <property type="protein sequence ID" value="RFU77340.1"/>
    <property type="molecule type" value="Genomic_DNA"/>
</dbReference>
<comment type="caution">
    <text evidence="2">The sequence shown here is derived from an EMBL/GenBank/DDBJ whole genome shotgun (WGS) entry which is preliminary data.</text>
</comment>
<dbReference type="SUPFAM" id="SSF51735">
    <property type="entry name" value="NAD(P)-binding Rossmann-fold domains"/>
    <property type="match status" value="2"/>
</dbReference>
<dbReference type="PANTHER" id="PTHR43781:SF1">
    <property type="entry name" value="SACCHAROPINE DEHYDROGENASE"/>
    <property type="match status" value="1"/>
</dbReference>
<proteinExistence type="predicted"/>
<dbReference type="Pfam" id="PF00106">
    <property type="entry name" value="adh_short"/>
    <property type="match status" value="1"/>
</dbReference>
<dbReference type="AlphaFoldDB" id="A0A395NMP2"/>
<dbReference type="Proteomes" id="UP000266272">
    <property type="component" value="Unassembled WGS sequence"/>
</dbReference>
<keyword evidence="3" id="KW-1185">Reference proteome</keyword>
<name>A0A395NMP2_TRIAR</name>
<dbReference type="PRINTS" id="PR00081">
    <property type="entry name" value="GDHRDH"/>
</dbReference>
<dbReference type="InterPro" id="IPR005097">
    <property type="entry name" value="Sacchrp_dh_NADP-bd"/>
</dbReference>
<evidence type="ECO:0000313" key="3">
    <source>
        <dbReference type="Proteomes" id="UP000266272"/>
    </source>
</evidence>
<protein>
    <submittedName>
        <fullName evidence="2">Saccharopine dehydrogenase</fullName>
    </submittedName>
</protein>
<evidence type="ECO:0000313" key="2">
    <source>
        <dbReference type="EMBL" id="RFU77340.1"/>
    </source>
</evidence>
<accession>A0A395NMP2</accession>
<gene>
    <name evidence="2" type="ORF">TARUN_4892</name>
</gene>
<sequence>MVEFMIYGATGYTGRLASEYSKSLGMNFIVAGRNDGSVKQIASSLEVPYRVFNTDDRQILDSSLRGIRVLLNCAGPFMRTAEPLIDACIRCGIHYLDISAELTSYRLVEERDGKAKAANVMLLPGCGGSVAMLGCLAGHAVNRNEAATSIDVALFVAGSMSRGSAISAAGLTPECLQRQDGNLIKQNPQNIAQFDFDDGEGLVDCSPVTLPDLITMWKSTKSPNIKTFVHVSGDAFPVGDLSALPDGPTTEQRRENLYHAAVTVTTEAGITKKAVLHTANGYDFTSVASVEAARRVLDGQFRGGFQTPANMFGSGFFSTTRKILQATFSMPSYVVTGASRGLGYAFVKLLASDPSNTVIGLVRNPTATQARLTADGISNVHVIAADIADETALRNAAEETKRILNGEGLDVLINNAAYVSEITALKTLQDL</sequence>
<reference evidence="2 3" key="1">
    <citation type="journal article" date="2018" name="PLoS Pathog.">
        <title>Evolution of structural diversity of trichothecenes, a family of toxins produced by plant pathogenic and entomopathogenic fungi.</title>
        <authorList>
            <person name="Proctor R.H."/>
            <person name="McCormick S.P."/>
            <person name="Kim H.S."/>
            <person name="Cardoza R.E."/>
            <person name="Stanley A.M."/>
            <person name="Lindo L."/>
            <person name="Kelly A."/>
            <person name="Brown D.W."/>
            <person name="Lee T."/>
            <person name="Vaughan M.M."/>
            <person name="Alexander N.J."/>
            <person name="Busman M."/>
            <person name="Gutierrez S."/>
        </authorList>
    </citation>
    <scope>NUCLEOTIDE SEQUENCE [LARGE SCALE GENOMIC DNA]</scope>
    <source>
        <strain evidence="2 3">IBT 40837</strain>
    </source>
</reference>
<evidence type="ECO:0000259" key="1">
    <source>
        <dbReference type="Pfam" id="PF03435"/>
    </source>
</evidence>
<dbReference type="Gene3D" id="3.40.50.720">
    <property type="entry name" value="NAD(P)-binding Rossmann-like Domain"/>
    <property type="match status" value="2"/>
</dbReference>
<dbReference type="InterPro" id="IPR036291">
    <property type="entry name" value="NAD(P)-bd_dom_sf"/>
</dbReference>
<dbReference type="PANTHER" id="PTHR43781">
    <property type="entry name" value="SACCHAROPINE DEHYDROGENASE"/>
    <property type="match status" value="1"/>
</dbReference>
<dbReference type="Pfam" id="PF03435">
    <property type="entry name" value="Sacchrp_dh_NADP"/>
    <property type="match status" value="1"/>
</dbReference>
<organism evidence="2 3">
    <name type="scientific">Trichoderma arundinaceum</name>
    <dbReference type="NCBI Taxonomy" id="490622"/>
    <lineage>
        <taxon>Eukaryota</taxon>
        <taxon>Fungi</taxon>
        <taxon>Dikarya</taxon>
        <taxon>Ascomycota</taxon>
        <taxon>Pezizomycotina</taxon>
        <taxon>Sordariomycetes</taxon>
        <taxon>Hypocreomycetidae</taxon>
        <taxon>Hypocreales</taxon>
        <taxon>Hypocreaceae</taxon>
        <taxon>Trichoderma</taxon>
    </lineage>
</organism>